<name>A0ABQ3NPK9_STRVG</name>
<reference evidence="2" key="1">
    <citation type="submission" date="2020-09" db="EMBL/GenBank/DDBJ databases">
        <title>Whole genome shotgun sequence of Streptomyces cinnamonensis NBRC 15873.</title>
        <authorList>
            <person name="Komaki H."/>
            <person name="Tamura T."/>
        </authorList>
    </citation>
    <scope>NUCLEOTIDE SEQUENCE [LARGE SCALE GENOMIC DNA]</scope>
    <source>
        <strain evidence="2">NBRC 15873</strain>
    </source>
</reference>
<evidence type="ECO:0008006" key="3">
    <source>
        <dbReference type="Google" id="ProtNLM"/>
    </source>
</evidence>
<protein>
    <recommendedName>
        <fullName evidence="3">Lipoprotein</fullName>
    </recommendedName>
</protein>
<dbReference type="Proteomes" id="UP000660554">
    <property type="component" value="Unassembled WGS sequence"/>
</dbReference>
<keyword evidence="2" id="KW-1185">Reference proteome</keyword>
<dbReference type="RefSeq" id="WP_191869356.1">
    <property type="nucleotide sequence ID" value="NZ_BMRU01000018.1"/>
</dbReference>
<gene>
    <name evidence="1" type="ORF">Scinn_41860</name>
</gene>
<dbReference type="GeneID" id="86951893"/>
<accession>A0ABQ3NPK9</accession>
<comment type="caution">
    <text evidence="1">The sequence shown here is derived from an EMBL/GenBank/DDBJ whole genome shotgun (WGS) entry which is preliminary data.</text>
</comment>
<sequence length="103" mass="10999">MAATAFEETLARADYVAACALLAPQTRQQLEQDSDKPCGSALADEELPVADPVRTTQVNGRQALLRLEGDTLFLSQFDDGWKIVAAGCEPVSGEPYRCALKGG</sequence>
<dbReference type="EMBL" id="BNDV01000008">
    <property type="protein sequence ID" value="GHI14723.1"/>
    <property type="molecule type" value="Genomic_DNA"/>
</dbReference>
<proteinExistence type="predicted"/>
<evidence type="ECO:0000313" key="2">
    <source>
        <dbReference type="Proteomes" id="UP000660554"/>
    </source>
</evidence>
<evidence type="ECO:0000313" key="1">
    <source>
        <dbReference type="EMBL" id="GHI14723.1"/>
    </source>
</evidence>
<organism evidence="1 2">
    <name type="scientific">Streptomyces virginiae</name>
    <name type="common">Streptomyces cinnamonensis</name>
    <dbReference type="NCBI Taxonomy" id="1961"/>
    <lineage>
        <taxon>Bacteria</taxon>
        <taxon>Bacillati</taxon>
        <taxon>Actinomycetota</taxon>
        <taxon>Actinomycetes</taxon>
        <taxon>Kitasatosporales</taxon>
        <taxon>Streptomycetaceae</taxon>
        <taxon>Streptomyces</taxon>
    </lineage>
</organism>